<feature type="region of interest" description="Disordered" evidence="1">
    <location>
        <begin position="652"/>
        <end position="671"/>
    </location>
</feature>
<gene>
    <name evidence="2" type="ORF">V1264_006492</name>
</gene>
<name>A0AAN9AXY9_9CAEN</name>
<feature type="region of interest" description="Disordered" evidence="1">
    <location>
        <begin position="85"/>
        <end position="106"/>
    </location>
</feature>
<protein>
    <recommendedName>
        <fullName evidence="4">VPS9 domain-containing protein</fullName>
    </recommendedName>
</protein>
<dbReference type="Proteomes" id="UP001374579">
    <property type="component" value="Unassembled WGS sequence"/>
</dbReference>
<comment type="caution">
    <text evidence="2">The sequence shown here is derived from an EMBL/GenBank/DDBJ whole genome shotgun (WGS) entry which is preliminary data.</text>
</comment>
<dbReference type="AlphaFoldDB" id="A0AAN9AXY9"/>
<evidence type="ECO:0000256" key="1">
    <source>
        <dbReference type="SAM" id="MobiDB-lite"/>
    </source>
</evidence>
<keyword evidence="3" id="KW-1185">Reference proteome</keyword>
<proteinExistence type="predicted"/>
<feature type="region of interest" description="Disordered" evidence="1">
    <location>
        <begin position="680"/>
        <end position="700"/>
    </location>
</feature>
<evidence type="ECO:0008006" key="4">
    <source>
        <dbReference type="Google" id="ProtNLM"/>
    </source>
</evidence>
<organism evidence="2 3">
    <name type="scientific">Littorina saxatilis</name>
    <dbReference type="NCBI Taxonomy" id="31220"/>
    <lineage>
        <taxon>Eukaryota</taxon>
        <taxon>Metazoa</taxon>
        <taxon>Spiralia</taxon>
        <taxon>Lophotrochozoa</taxon>
        <taxon>Mollusca</taxon>
        <taxon>Gastropoda</taxon>
        <taxon>Caenogastropoda</taxon>
        <taxon>Littorinimorpha</taxon>
        <taxon>Littorinoidea</taxon>
        <taxon>Littorinidae</taxon>
        <taxon>Littorina</taxon>
    </lineage>
</organism>
<reference evidence="2 3" key="1">
    <citation type="submission" date="2024-02" db="EMBL/GenBank/DDBJ databases">
        <title>Chromosome-scale genome assembly of the rough periwinkle Littorina saxatilis.</title>
        <authorList>
            <person name="De Jode A."/>
            <person name="Faria R."/>
            <person name="Formenti G."/>
            <person name="Sims Y."/>
            <person name="Smith T.P."/>
            <person name="Tracey A."/>
            <person name="Wood J.M.D."/>
            <person name="Zagrodzka Z.B."/>
            <person name="Johannesson K."/>
            <person name="Butlin R.K."/>
            <person name="Leder E.H."/>
        </authorList>
    </citation>
    <scope>NUCLEOTIDE SEQUENCE [LARGE SCALE GENOMIC DNA]</scope>
    <source>
        <strain evidence="2">Snail1</strain>
        <tissue evidence="2">Muscle</tissue>
    </source>
</reference>
<dbReference type="EMBL" id="JBAMIC010000018">
    <property type="protein sequence ID" value="KAK7095031.1"/>
    <property type="molecule type" value="Genomic_DNA"/>
</dbReference>
<evidence type="ECO:0000313" key="3">
    <source>
        <dbReference type="Proteomes" id="UP001374579"/>
    </source>
</evidence>
<accession>A0AAN9AXY9</accession>
<sequence length="852" mass="96647">MYLYLKFGNVVKIVSNVTIDDDCGPVVDGKLILDSPRHGDSAVSSKSTIDAISWFKSLPMEAVYIDCGARDARWCTKSANIPDSEPVQLRRPRLPPQPPVFNEEEEKPFMPESAKPLFPDHPGALDFNPIIDEMFERAEELIFNWDDLERKGELNKEIAKILHCYVFPAVMFSKEDIPILQECMRIVKRKHEDMEKEIVAKERMVEITEKYLSKQKEILLEIEELTTQSYLQACSKEFVEKFYIHVTKDIQSKNIKLDIIQSKINDLKRSQQDPEKLERLKRERDSDHEGVQKLLVVREAIRNHLYRPFIPQPKKKRVKLDSRTATLQSGFQTVHKQLFQDKDELKQLCYRKLHVSSMREALESSIKLLGHESPSNLGDFSEFSVYCGSREENRKQWKSMQARVDGWMSRDSELHRLHIEGCQLIKDLAEGILSDLQIASMGMDASDIELKDMQEKLSGSSPASGVGSPDDKEEDIFTKRAPMVKVLRDQVIVHTWEMAERVVNKMNFNISPGSRHINRAWVCYCPHFWKVAGEAVESIYTHYHAPQARKIQRLASSAALADIMDSNFFREFFLGRKSSDLGSYEDLGKDVSAAGGANWIPPMDAVSAASLDLQRCSLTDLYAFVNRDGARLNCQMIDMESIKCSVSSIGSCDSNDCSKKDSSKGSSSAGVSVNMDQHTAHFQHSRPSSSDSGASVHSDDLFDHDDDVPKQLNSSTTTETARSSQTLASVLGLFDSIVEPYHEKVKDVLKAEGVMEKMRLVWQSVDFLSMKTGDFCKVRGMDTLLPMSIFATASFSEDVFAKYYVQLLILTDLKPSFAMHSMYDFSLTNALATYMYLFEAKFSGAEHSNRDS</sequence>
<evidence type="ECO:0000313" key="2">
    <source>
        <dbReference type="EMBL" id="KAK7095031.1"/>
    </source>
</evidence>